<dbReference type="Gene3D" id="3.30.420.10">
    <property type="entry name" value="Ribonuclease H-like superfamily/Ribonuclease H"/>
    <property type="match status" value="1"/>
</dbReference>
<dbReference type="GO" id="GO:0000014">
    <property type="term" value="F:single-stranded DNA endodeoxyribonuclease activity"/>
    <property type="evidence" value="ECO:0007669"/>
    <property type="project" value="TreeGrafter"/>
</dbReference>
<dbReference type="GO" id="GO:0006303">
    <property type="term" value="P:double-strand break repair via nonhomologous end joining"/>
    <property type="evidence" value="ECO:0007669"/>
    <property type="project" value="TreeGrafter"/>
</dbReference>
<dbReference type="GO" id="GO:0005634">
    <property type="term" value="C:nucleus"/>
    <property type="evidence" value="ECO:0007669"/>
    <property type="project" value="TreeGrafter"/>
</dbReference>
<dbReference type="STRING" id="166423.A0A0N0BKR0"/>
<dbReference type="GO" id="GO:0031297">
    <property type="term" value="P:replication fork processing"/>
    <property type="evidence" value="ECO:0007669"/>
    <property type="project" value="TreeGrafter"/>
</dbReference>
<dbReference type="Proteomes" id="UP000053105">
    <property type="component" value="Unassembled WGS sequence"/>
</dbReference>
<dbReference type="InterPro" id="IPR052709">
    <property type="entry name" value="Transposase-MT_Hybrid"/>
</dbReference>
<accession>A0A0N0BKR0</accession>
<dbReference type="GO" id="GO:0003697">
    <property type="term" value="F:single-stranded DNA binding"/>
    <property type="evidence" value="ECO:0007669"/>
    <property type="project" value="TreeGrafter"/>
</dbReference>
<feature type="non-terminal residue" evidence="1">
    <location>
        <position position="1"/>
    </location>
</feature>
<protein>
    <submittedName>
        <fullName evidence="1">Histone-lysine N-methyltransferase SETMAR</fullName>
    </submittedName>
</protein>
<gene>
    <name evidence="1" type="ORF">WN51_00880</name>
</gene>
<dbReference type="OrthoDB" id="7552475at2759"/>
<dbReference type="EMBL" id="KQ435694">
    <property type="protein sequence ID" value="KOX80962.1"/>
    <property type="molecule type" value="Genomic_DNA"/>
</dbReference>
<dbReference type="GO" id="GO:0015074">
    <property type="term" value="P:DNA integration"/>
    <property type="evidence" value="ECO:0007669"/>
    <property type="project" value="TreeGrafter"/>
</dbReference>
<keyword evidence="2" id="KW-1185">Reference proteome</keyword>
<dbReference type="GO" id="GO:0042800">
    <property type="term" value="F:histone H3K4 methyltransferase activity"/>
    <property type="evidence" value="ECO:0007669"/>
    <property type="project" value="TreeGrafter"/>
</dbReference>
<evidence type="ECO:0000313" key="1">
    <source>
        <dbReference type="EMBL" id="KOX80962.1"/>
    </source>
</evidence>
<evidence type="ECO:0000313" key="2">
    <source>
        <dbReference type="Proteomes" id="UP000053105"/>
    </source>
</evidence>
<dbReference type="GO" id="GO:0044774">
    <property type="term" value="P:mitotic DNA integrity checkpoint signaling"/>
    <property type="evidence" value="ECO:0007669"/>
    <property type="project" value="TreeGrafter"/>
</dbReference>
<sequence length="58" mass="6589">FQHLDNFSKVKLFKNQADAENAFRSFIDSGDLEFYVTGTNKLATCWQKCVEASGCYSD</sequence>
<name>A0A0N0BKR0_9HYME</name>
<dbReference type="GO" id="GO:0044547">
    <property type="term" value="F:DNA topoisomerase binding"/>
    <property type="evidence" value="ECO:0007669"/>
    <property type="project" value="TreeGrafter"/>
</dbReference>
<dbReference type="GO" id="GO:0032259">
    <property type="term" value="P:methylation"/>
    <property type="evidence" value="ECO:0007669"/>
    <property type="project" value="UniProtKB-KW"/>
</dbReference>
<reference evidence="1 2" key="1">
    <citation type="submission" date="2015-07" db="EMBL/GenBank/DDBJ databases">
        <title>The genome of Melipona quadrifasciata.</title>
        <authorList>
            <person name="Pan H."/>
            <person name="Kapheim K."/>
        </authorList>
    </citation>
    <scope>NUCLEOTIDE SEQUENCE [LARGE SCALE GENOMIC DNA]</scope>
    <source>
        <strain evidence="1">0111107301</strain>
        <tissue evidence="1">Whole body</tissue>
    </source>
</reference>
<dbReference type="InterPro" id="IPR036397">
    <property type="entry name" value="RNaseH_sf"/>
</dbReference>
<dbReference type="PANTHER" id="PTHR46060">
    <property type="entry name" value="MARINER MOS1 TRANSPOSASE-LIKE PROTEIN"/>
    <property type="match status" value="1"/>
</dbReference>
<dbReference type="AlphaFoldDB" id="A0A0N0BKR0"/>
<organism evidence="1 2">
    <name type="scientific">Melipona quadrifasciata</name>
    <dbReference type="NCBI Taxonomy" id="166423"/>
    <lineage>
        <taxon>Eukaryota</taxon>
        <taxon>Metazoa</taxon>
        <taxon>Ecdysozoa</taxon>
        <taxon>Arthropoda</taxon>
        <taxon>Hexapoda</taxon>
        <taxon>Insecta</taxon>
        <taxon>Pterygota</taxon>
        <taxon>Neoptera</taxon>
        <taxon>Endopterygota</taxon>
        <taxon>Hymenoptera</taxon>
        <taxon>Apocrita</taxon>
        <taxon>Aculeata</taxon>
        <taxon>Apoidea</taxon>
        <taxon>Anthophila</taxon>
        <taxon>Apidae</taxon>
        <taxon>Melipona</taxon>
    </lineage>
</organism>
<dbReference type="GO" id="GO:0035861">
    <property type="term" value="C:site of double-strand break"/>
    <property type="evidence" value="ECO:0007669"/>
    <property type="project" value="TreeGrafter"/>
</dbReference>
<keyword evidence="1" id="KW-0808">Transferase</keyword>
<dbReference type="GO" id="GO:0003690">
    <property type="term" value="F:double-stranded DNA binding"/>
    <property type="evidence" value="ECO:0007669"/>
    <property type="project" value="TreeGrafter"/>
</dbReference>
<keyword evidence="1" id="KW-0489">Methyltransferase</keyword>
<dbReference type="PANTHER" id="PTHR46060:SF2">
    <property type="entry name" value="HISTONE-LYSINE N-METHYLTRANSFERASE SETMAR"/>
    <property type="match status" value="1"/>
</dbReference>
<dbReference type="GO" id="GO:0000729">
    <property type="term" value="P:DNA double-strand break processing"/>
    <property type="evidence" value="ECO:0007669"/>
    <property type="project" value="TreeGrafter"/>
</dbReference>
<dbReference type="GO" id="GO:0000793">
    <property type="term" value="C:condensed chromosome"/>
    <property type="evidence" value="ECO:0007669"/>
    <property type="project" value="TreeGrafter"/>
</dbReference>
<dbReference type="GO" id="GO:0046975">
    <property type="term" value="F:histone H3K36 methyltransferase activity"/>
    <property type="evidence" value="ECO:0007669"/>
    <property type="project" value="TreeGrafter"/>
</dbReference>
<proteinExistence type="predicted"/>